<proteinExistence type="predicted"/>
<name>A0A8T8SA71_9BASI</name>
<reference evidence="1" key="1">
    <citation type="submission" date="2016-04" db="EMBL/GenBank/DDBJ databases">
        <authorList>
            <person name="Nguyen H.D."/>
            <person name="Samba Siva P."/>
            <person name="Cullis J."/>
            <person name="Levesque C.A."/>
            <person name="Hambleton S."/>
        </authorList>
    </citation>
    <scope>NUCLEOTIDE SEQUENCE</scope>
    <source>
        <strain evidence="1">DAOMC 236416</strain>
    </source>
</reference>
<protein>
    <submittedName>
        <fullName evidence="1">Uncharacterized protein</fullName>
    </submittedName>
</protein>
<organism evidence="1 2">
    <name type="scientific">Tilletia indica</name>
    <dbReference type="NCBI Taxonomy" id="43049"/>
    <lineage>
        <taxon>Eukaryota</taxon>
        <taxon>Fungi</taxon>
        <taxon>Dikarya</taxon>
        <taxon>Basidiomycota</taxon>
        <taxon>Ustilaginomycotina</taxon>
        <taxon>Exobasidiomycetes</taxon>
        <taxon>Tilletiales</taxon>
        <taxon>Tilletiaceae</taxon>
        <taxon>Tilletia</taxon>
    </lineage>
</organism>
<evidence type="ECO:0000313" key="2">
    <source>
        <dbReference type="Proteomes" id="UP000077521"/>
    </source>
</evidence>
<evidence type="ECO:0000313" key="1">
    <source>
        <dbReference type="EMBL" id="KAE8235914.1"/>
    </source>
</evidence>
<accession>A0A8T8SA71</accession>
<dbReference type="AlphaFoldDB" id="A0A8T8SA71"/>
<dbReference type="Proteomes" id="UP000077521">
    <property type="component" value="Unassembled WGS sequence"/>
</dbReference>
<comment type="caution">
    <text evidence="1">The sequence shown here is derived from an EMBL/GenBank/DDBJ whole genome shotgun (WGS) entry which is preliminary data.</text>
</comment>
<gene>
    <name evidence="1" type="ORF">A4X13_0g9332</name>
</gene>
<sequence length="191" mass="20881">MERRRFNLKKALRTAFHVADEATEIIFRREDENAHGQDTALLLAVPAVHRRDTLSSDFRERAGAANEGSTANIILAIPDSPRKRDDLQNYGLRSIQLLDITQSRDLGRVEAGLNESNQVHTGKGYTKNAGKPYGDNFTLPSKDVGKGHGKKHKAAGTTQGAGYISSYKVADKGTGARPIILIQAPVKGYDK</sequence>
<dbReference type="EMBL" id="LWDF02002499">
    <property type="protein sequence ID" value="KAE8235914.1"/>
    <property type="molecule type" value="Genomic_DNA"/>
</dbReference>
<reference evidence="1" key="2">
    <citation type="journal article" date="2019" name="IMA Fungus">
        <title>Genome sequencing and comparison of five Tilletia species to identify candidate genes for the detection of regulated species infecting wheat.</title>
        <authorList>
            <person name="Nguyen H.D.T."/>
            <person name="Sultana T."/>
            <person name="Kesanakurti P."/>
            <person name="Hambleton S."/>
        </authorList>
    </citation>
    <scope>NUCLEOTIDE SEQUENCE</scope>
    <source>
        <strain evidence="1">DAOMC 236416</strain>
    </source>
</reference>
<keyword evidence="2" id="KW-1185">Reference proteome</keyword>